<keyword evidence="1" id="KW-0472">Membrane</keyword>
<keyword evidence="1" id="KW-0812">Transmembrane</keyword>
<organism evidence="2 3">
    <name type="scientific">Paragonimus skrjabini miyazakii</name>
    <dbReference type="NCBI Taxonomy" id="59628"/>
    <lineage>
        <taxon>Eukaryota</taxon>
        <taxon>Metazoa</taxon>
        <taxon>Spiralia</taxon>
        <taxon>Lophotrochozoa</taxon>
        <taxon>Platyhelminthes</taxon>
        <taxon>Trematoda</taxon>
        <taxon>Digenea</taxon>
        <taxon>Plagiorchiida</taxon>
        <taxon>Troglotremata</taxon>
        <taxon>Troglotrematidae</taxon>
        <taxon>Paragonimus</taxon>
    </lineage>
</organism>
<evidence type="ECO:0000313" key="2">
    <source>
        <dbReference type="EMBL" id="KAF7239009.1"/>
    </source>
</evidence>
<reference evidence="2" key="1">
    <citation type="submission" date="2019-07" db="EMBL/GenBank/DDBJ databases">
        <title>Annotation for the trematode Paragonimus miyazaki's.</title>
        <authorList>
            <person name="Choi Y.-J."/>
        </authorList>
    </citation>
    <scope>NUCLEOTIDE SEQUENCE</scope>
    <source>
        <strain evidence="2">Japan</strain>
    </source>
</reference>
<feature type="transmembrane region" description="Helical" evidence="1">
    <location>
        <begin position="44"/>
        <end position="63"/>
    </location>
</feature>
<keyword evidence="1" id="KW-1133">Transmembrane helix</keyword>
<dbReference type="OrthoDB" id="6312472at2759"/>
<gene>
    <name evidence="2" type="ORF">EG68_10640</name>
</gene>
<dbReference type="EMBL" id="JTDE01007468">
    <property type="protein sequence ID" value="KAF7239009.1"/>
    <property type="molecule type" value="Genomic_DNA"/>
</dbReference>
<name>A0A8S9YJX5_9TREM</name>
<evidence type="ECO:0000256" key="1">
    <source>
        <dbReference type="SAM" id="Phobius"/>
    </source>
</evidence>
<accession>A0A8S9YJX5</accession>
<evidence type="ECO:0000313" key="3">
    <source>
        <dbReference type="Proteomes" id="UP000822476"/>
    </source>
</evidence>
<dbReference type="AlphaFoldDB" id="A0A8S9YJX5"/>
<comment type="caution">
    <text evidence="2">The sequence shown here is derived from an EMBL/GenBank/DDBJ whole genome shotgun (WGS) entry which is preliminary data.</text>
</comment>
<keyword evidence="3" id="KW-1185">Reference proteome</keyword>
<protein>
    <submittedName>
        <fullName evidence="2">Uncharacterized protein</fullName>
    </submittedName>
</protein>
<proteinExistence type="predicted"/>
<dbReference type="Proteomes" id="UP000822476">
    <property type="component" value="Unassembled WGS sequence"/>
</dbReference>
<sequence length="70" mass="7911">MSHTSEVHSSGFNDYNRLAAIGLIQFDLKTDRILDETGKNLTRVVFASFLTLFVSNIFIRNLVCTLANNF</sequence>